<organism evidence="10 11">
    <name type="scientific">Novosphingobium ovatum</name>
    <dbReference type="NCBI Taxonomy" id="1908523"/>
    <lineage>
        <taxon>Bacteria</taxon>
        <taxon>Pseudomonadati</taxon>
        <taxon>Pseudomonadota</taxon>
        <taxon>Alphaproteobacteria</taxon>
        <taxon>Sphingomonadales</taxon>
        <taxon>Sphingomonadaceae</taxon>
        <taxon>Novosphingobium</taxon>
    </lineage>
</organism>
<keyword evidence="3 10" id="KW-0328">Glycosyltransferase</keyword>
<feature type="transmembrane region" description="Helical" evidence="9">
    <location>
        <begin position="180"/>
        <end position="199"/>
    </location>
</feature>
<gene>
    <name evidence="10" type="ORF">GTZ99_01605</name>
</gene>
<evidence type="ECO:0000256" key="2">
    <source>
        <dbReference type="ARBA" id="ARBA00004586"/>
    </source>
</evidence>
<evidence type="ECO:0000256" key="8">
    <source>
        <dbReference type="ARBA" id="ARBA00023136"/>
    </source>
</evidence>
<feature type="transmembrane region" description="Helical" evidence="9">
    <location>
        <begin position="63"/>
        <end position="83"/>
    </location>
</feature>
<evidence type="ECO:0000256" key="4">
    <source>
        <dbReference type="ARBA" id="ARBA00022679"/>
    </source>
</evidence>
<feature type="transmembrane region" description="Helical" evidence="9">
    <location>
        <begin position="149"/>
        <end position="174"/>
    </location>
</feature>
<dbReference type="PANTHER" id="PTHR22760">
    <property type="entry name" value="GLYCOSYLTRANSFERASE"/>
    <property type="match status" value="1"/>
</dbReference>
<keyword evidence="7 9" id="KW-1133">Transmembrane helix</keyword>
<evidence type="ECO:0000256" key="1">
    <source>
        <dbReference type="ARBA" id="ARBA00004127"/>
    </source>
</evidence>
<sequence length="490" mass="52409">MASQSVIYHADEIWQYLEPAYGVATGRWVETWDYVAGIRGWFLPVALSLPVRAGLWLSADGQAHVYAVRATLAFASLGVVWAFHDLARPFGRLHAWLALWVAAVWPDILFFAVRSSGEAIAISLILPGLAWGARARASGAWRQALLAGLLLGLGAVARFQFVPALLVFGIWMAWPWRAHVRLPLIVGAGALAGLALGGLGDVLMGRPPLGWIVQNVTINLVQGRANHYGVEPPLWLVEQMLRAWSHAAWVIVPLMLIGMRRRPELMAMVVVVVAQHALIAHKELRFVLLASVLSLLLAALGAADAAQMLGRWRARQAHMRADGPMPAAALPSVDAPTPRLLAALMAGLFALSVTMAVGDGFVENWGLGGTNIATQVAAGQQPGLCGLAAYAMPDHPALAHALIQRPVPLLLFDGPQAPAQMAADRARFNVVLAARGDAGALPAGFALVTCPRQMHKPLADQGLCIFARPGPCHGGAGPHEYVAQMRRMGY</sequence>
<evidence type="ECO:0000256" key="7">
    <source>
        <dbReference type="ARBA" id="ARBA00022989"/>
    </source>
</evidence>
<name>A0ABW9X9S6_9SPHN</name>
<evidence type="ECO:0000256" key="6">
    <source>
        <dbReference type="ARBA" id="ARBA00022824"/>
    </source>
</evidence>
<keyword evidence="11" id="KW-1185">Reference proteome</keyword>
<dbReference type="InterPro" id="IPR005599">
    <property type="entry name" value="GPI_mannosylTrfase"/>
</dbReference>
<comment type="subcellular location">
    <subcellularLocation>
        <location evidence="1">Endomembrane system</location>
        <topology evidence="1">Multi-pass membrane protein</topology>
    </subcellularLocation>
    <subcellularLocation>
        <location evidence="2">Endoplasmic reticulum membrane</location>
    </subcellularLocation>
</comment>
<keyword evidence="6" id="KW-0256">Endoplasmic reticulum</keyword>
<dbReference type="EMBL" id="JAAAPO010000001">
    <property type="protein sequence ID" value="NBC35250.1"/>
    <property type="molecule type" value="Genomic_DNA"/>
</dbReference>
<accession>A0ABW9X9S6</accession>
<dbReference type="GO" id="GO:0016757">
    <property type="term" value="F:glycosyltransferase activity"/>
    <property type="evidence" value="ECO:0007669"/>
    <property type="project" value="UniProtKB-KW"/>
</dbReference>
<keyword evidence="8 9" id="KW-0472">Membrane</keyword>
<evidence type="ECO:0000313" key="10">
    <source>
        <dbReference type="EMBL" id="NBC35250.1"/>
    </source>
</evidence>
<evidence type="ECO:0000256" key="3">
    <source>
        <dbReference type="ARBA" id="ARBA00022676"/>
    </source>
</evidence>
<feature type="transmembrane region" description="Helical" evidence="9">
    <location>
        <begin position="287"/>
        <end position="310"/>
    </location>
</feature>
<protein>
    <submittedName>
        <fullName evidence="10">Mannosyltransferase</fullName>
    </submittedName>
</protein>
<feature type="transmembrane region" description="Helical" evidence="9">
    <location>
        <begin position="95"/>
        <end position="113"/>
    </location>
</feature>
<dbReference type="Pfam" id="PF03901">
    <property type="entry name" value="Glyco_transf_22"/>
    <property type="match status" value="1"/>
</dbReference>
<reference evidence="11" key="1">
    <citation type="submission" date="2020-01" db="EMBL/GenBank/DDBJ databases">
        <title>Sphingomonas sp. strain CSW-10.</title>
        <authorList>
            <person name="Chen W.-M."/>
        </authorList>
    </citation>
    <scope>NUCLEOTIDE SEQUENCE [LARGE SCALE GENOMIC DNA]</scope>
    <source>
        <strain evidence="11">FSY-8</strain>
    </source>
</reference>
<feature type="transmembrane region" description="Helical" evidence="9">
    <location>
        <begin position="119"/>
        <end position="137"/>
    </location>
</feature>
<evidence type="ECO:0000256" key="5">
    <source>
        <dbReference type="ARBA" id="ARBA00022692"/>
    </source>
</evidence>
<dbReference type="Proteomes" id="UP000753724">
    <property type="component" value="Unassembled WGS sequence"/>
</dbReference>
<proteinExistence type="predicted"/>
<keyword evidence="5 9" id="KW-0812">Transmembrane</keyword>
<keyword evidence="4" id="KW-0808">Transferase</keyword>
<comment type="caution">
    <text evidence="10">The sequence shown here is derived from an EMBL/GenBank/DDBJ whole genome shotgun (WGS) entry which is preliminary data.</text>
</comment>
<evidence type="ECO:0000256" key="9">
    <source>
        <dbReference type="SAM" id="Phobius"/>
    </source>
</evidence>
<evidence type="ECO:0000313" key="11">
    <source>
        <dbReference type="Proteomes" id="UP000753724"/>
    </source>
</evidence>